<dbReference type="EMBL" id="FPBO01000026">
    <property type="protein sequence ID" value="SFV07175.1"/>
    <property type="molecule type" value="Genomic_DNA"/>
</dbReference>
<accession>A0A1I7LBW7</accession>
<dbReference type="AlphaFoldDB" id="A0A1I7LBW7"/>
<name>A0A1I7LBW7_9BURK</name>
<evidence type="ECO:0008006" key="3">
    <source>
        <dbReference type="Google" id="ProtNLM"/>
    </source>
</evidence>
<sequence>MWFYGGRFDASMGGAAAGIVVENVFIRASDIAANRIYSPGPGPIADADQRPLSYFIAHEVTHSDVARRFGRLMMLRYPMWLVEGYADYVGKGGDFDFDLNHKLFMEGDRAMNFGSSGLYREFHLKTAYLLDKQRKTLSQVFSDPPGDAQVETWLREYRPLRDFKDR</sequence>
<proteinExistence type="predicted"/>
<reference evidence="2" key="1">
    <citation type="submission" date="2016-10" db="EMBL/GenBank/DDBJ databases">
        <authorList>
            <person name="Varghese N."/>
            <person name="Submissions S."/>
        </authorList>
    </citation>
    <scope>NUCLEOTIDE SEQUENCE [LARGE SCALE GENOMIC DNA]</scope>
    <source>
        <strain evidence="2">CGMCC 1.11014</strain>
    </source>
</reference>
<protein>
    <recommendedName>
        <fullName evidence="3">Peptidase MA superfamily protein</fullName>
    </recommendedName>
</protein>
<gene>
    <name evidence="1" type="ORF">SAMN05216552_102665</name>
</gene>
<evidence type="ECO:0000313" key="2">
    <source>
        <dbReference type="Proteomes" id="UP000199391"/>
    </source>
</evidence>
<dbReference type="Proteomes" id="UP000199391">
    <property type="component" value="Unassembled WGS sequence"/>
</dbReference>
<evidence type="ECO:0000313" key="1">
    <source>
        <dbReference type="EMBL" id="SFV07175.1"/>
    </source>
</evidence>
<keyword evidence="2" id="KW-1185">Reference proteome</keyword>
<organism evidence="1 2">
    <name type="scientific">Pseudoduganella namucuonensis</name>
    <dbReference type="NCBI Taxonomy" id="1035707"/>
    <lineage>
        <taxon>Bacteria</taxon>
        <taxon>Pseudomonadati</taxon>
        <taxon>Pseudomonadota</taxon>
        <taxon>Betaproteobacteria</taxon>
        <taxon>Burkholderiales</taxon>
        <taxon>Oxalobacteraceae</taxon>
        <taxon>Telluria group</taxon>
        <taxon>Pseudoduganella</taxon>
    </lineage>
</organism>